<name>A0A545UH57_9GAMM</name>
<dbReference type="GO" id="GO:0005886">
    <property type="term" value="C:plasma membrane"/>
    <property type="evidence" value="ECO:0007669"/>
    <property type="project" value="UniProtKB-SubCell"/>
</dbReference>
<feature type="transmembrane region" description="Helical" evidence="6">
    <location>
        <begin position="232"/>
        <end position="254"/>
    </location>
</feature>
<reference evidence="7 8" key="1">
    <citation type="submission" date="2019-07" db="EMBL/GenBank/DDBJ databases">
        <title>Draft genome for Aliikangiella sp. M105.</title>
        <authorList>
            <person name="Wang G."/>
        </authorList>
    </citation>
    <scope>NUCLEOTIDE SEQUENCE [LARGE SCALE GENOMIC DNA]</scope>
    <source>
        <strain evidence="7 8">M105</strain>
    </source>
</reference>
<dbReference type="Proteomes" id="UP000315439">
    <property type="component" value="Unassembled WGS sequence"/>
</dbReference>
<accession>A0A545UH57</accession>
<dbReference type="OrthoDB" id="9789940at2"/>
<keyword evidence="3 6" id="KW-0812">Transmembrane</keyword>
<keyword evidence="6" id="KW-1003">Cell membrane</keyword>
<comment type="similarity">
    <text evidence="2 6">Belongs to the SURF1 family.</text>
</comment>
<dbReference type="PROSITE" id="PS50895">
    <property type="entry name" value="SURF1"/>
    <property type="match status" value="1"/>
</dbReference>
<protein>
    <recommendedName>
        <fullName evidence="6">SURF1-like protein</fullName>
    </recommendedName>
</protein>
<evidence type="ECO:0000256" key="6">
    <source>
        <dbReference type="RuleBase" id="RU363076"/>
    </source>
</evidence>
<dbReference type="EMBL" id="VIKS01000003">
    <property type="protein sequence ID" value="TQV88806.1"/>
    <property type="molecule type" value="Genomic_DNA"/>
</dbReference>
<comment type="caution">
    <text evidence="7">The sequence shown here is derived from an EMBL/GenBank/DDBJ whole genome shotgun (WGS) entry which is preliminary data.</text>
</comment>
<evidence type="ECO:0000256" key="5">
    <source>
        <dbReference type="ARBA" id="ARBA00023136"/>
    </source>
</evidence>
<dbReference type="CDD" id="cd06662">
    <property type="entry name" value="SURF1"/>
    <property type="match status" value="1"/>
</dbReference>
<gene>
    <name evidence="7" type="ORF">FLL46_04540</name>
</gene>
<proteinExistence type="inferred from homology"/>
<organism evidence="7 8">
    <name type="scientific">Aliikangiella coralliicola</name>
    <dbReference type="NCBI Taxonomy" id="2592383"/>
    <lineage>
        <taxon>Bacteria</taxon>
        <taxon>Pseudomonadati</taxon>
        <taxon>Pseudomonadota</taxon>
        <taxon>Gammaproteobacteria</taxon>
        <taxon>Oceanospirillales</taxon>
        <taxon>Pleioneaceae</taxon>
        <taxon>Aliikangiella</taxon>
    </lineage>
</organism>
<evidence type="ECO:0000313" key="7">
    <source>
        <dbReference type="EMBL" id="TQV88806.1"/>
    </source>
</evidence>
<dbReference type="Pfam" id="PF02104">
    <property type="entry name" value="SURF1"/>
    <property type="match status" value="1"/>
</dbReference>
<dbReference type="PANTHER" id="PTHR23427:SF2">
    <property type="entry name" value="SURFEIT LOCUS PROTEIN 1"/>
    <property type="match status" value="1"/>
</dbReference>
<keyword evidence="5 6" id="KW-0472">Membrane</keyword>
<dbReference type="InterPro" id="IPR045214">
    <property type="entry name" value="Surf1/Surf4"/>
</dbReference>
<dbReference type="AlphaFoldDB" id="A0A545UH57"/>
<dbReference type="InterPro" id="IPR002994">
    <property type="entry name" value="Surf1/Shy1"/>
</dbReference>
<keyword evidence="8" id="KW-1185">Reference proteome</keyword>
<evidence type="ECO:0000256" key="3">
    <source>
        <dbReference type="ARBA" id="ARBA00022692"/>
    </source>
</evidence>
<evidence type="ECO:0000313" key="8">
    <source>
        <dbReference type="Proteomes" id="UP000315439"/>
    </source>
</evidence>
<evidence type="ECO:0000256" key="2">
    <source>
        <dbReference type="ARBA" id="ARBA00007165"/>
    </source>
</evidence>
<evidence type="ECO:0000256" key="1">
    <source>
        <dbReference type="ARBA" id="ARBA00004370"/>
    </source>
</evidence>
<sequence length="257" mass="29789">MHRFSVEFAVLKYAIKYSIGRYQIRINFWFLIIFLLVQTLLNELGFWQLSRAQEKQVRIVQLEKGAQSKLTNLSELTESHIQQFQSVAVNLQLASNDILLLDNKIDNQRPGYHVLNVAEDHLSGRHLLVNRGWIWAGNDRNEFPRVELPSRDWQVDARVYPIPEKSISTSLAKLEISSDFIRLPVLDKQVVEKLEKHLGVSLEPYLLRLNSDSEAALKANWVWTNMSPEKHLAYAIQWFALALAFLIVSLIVCIKKR</sequence>
<dbReference type="PANTHER" id="PTHR23427">
    <property type="entry name" value="SURFEIT LOCUS PROTEIN"/>
    <property type="match status" value="1"/>
</dbReference>
<feature type="transmembrane region" description="Helical" evidence="6">
    <location>
        <begin position="26"/>
        <end position="47"/>
    </location>
</feature>
<keyword evidence="4 6" id="KW-1133">Transmembrane helix</keyword>
<comment type="subcellular location">
    <subcellularLocation>
        <location evidence="6">Cell membrane</location>
        <topology evidence="6">Multi-pass membrane protein</topology>
    </subcellularLocation>
    <subcellularLocation>
        <location evidence="1">Membrane</location>
    </subcellularLocation>
</comment>
<evidence type="ECO:0000256" key="4">
    <source>
        <dbReference type="ARBA" id="ARBA00022989"/>
    </source>
</evidence>